<proteinExistence type="predicted"/>
<protein>
    <submittedName>
        <fullName evidence="2">Uncharacterized protein</fullName>
    </submittedName>
</protein>
<reference evidence="2" key="1">
    <citation type="submission" date="2024-04" db="UniProtKB">
        <authorList>
            <consortium name="EnsemblMetazoa"/>
        </authorList>
    </citation>
    <scope>IDENTIFICATION</scope>
    <source>
        <strain evidence="2">EBRO</strain>
    </source>
</reference>
<dbReference type="Proteomes" id="UP000075880">
    <property type="component" value="Unassembled WGS sequence"/>
</dbReference>
<name>A0AAG5DID5_ANOAO</name>
<dbReference type="AlphaFoldDB" id="A0AAG5DID5"/>
<dbReference type="EnsemblMetazoa" id="ENSAATROPT011836">
    <property type="protein sequence ID" value="ENSAATROPP010720"/>
    <property type="gene ID" value="ENSAATROPG009643"/>
</dbReference>
<accession>A0AAG5DID5</accession>
<organism evidence="2 3">
    <name type="scientific">Anopheles atroparvus</name>
    <name type="common">European mosquito</name>
    <dbReference type="NCBI Taxonomy" id="41427"/>
    <lineage>
        <taxon>Eukaryota</taxon>
        <taxon>Metazoa</taxon>
        <taxon>Ecdysozoa</taxon>
        <taxon>Arthropoda</taxon>
        <taxon>Hexapoda</taxon>
        <taxon>Insecta</taxon>
        <taxon>Pterygota</taxon>
        <taxon>Neoptera</taxon>
        <taxon>Endopterygota</taxon>
        <taxon>Diptera</taxon>
        <taxon>Nematocera</taxon>
        <taxon>Culicoidea</taxon>
        <taxon>Culicidae</taxon>
        <taxon>Anophelinae</taxon>
        <taxon>Anopheles</taxon>
    </lineage>
</organism>
<evidence type="ECO:0000256" key="1">
    <source>
        <dbReference type="SAM" id="MobiDB-lite"/>
    </source>
</evidence>
<keyword evidence="3" id="KW-1185">Reference proteome</keyword>
<evidence type="ECO:0000313" key="3">
    <source>
        <dbReference type="Proteomes" id="UP000075880"/>
    </source>
</evidence>
<feature type="region of interest" description="Disordered" evidence="1">
    <location>
        <begin position="60"/>
        <end position="87"/>
    </location>
</feature>
<sequence length="87" mass="9709">MVIRLCGAEPQKASVSLVVESSGSIGDGNDEWIKFVEFFRIGKKRNITYALKRISQSLPNPPGIPLTEMHDVGNGYRSNRYQGRRNG</sequence>
<evidence type="ECO:0000313" key="2">
    <source>
        <dbReference type="EnsemblMetazoa" id="ENSAATROPP010720"/>
    </source>
</evidence>